<organism evidence="8 9">
    <name type="scientific">Colwellia marinimaniae</name>
    <dbReference type="NCBI Taxonomy" id="1513592"/>
    <lineage>
        <taxon>Bacteria</taxon>
        <taxon>Pseudomonadati</taxon>
        <taxon>Pseudomonadota</taxon>
        <taxon>Gammaproteobacteria</taxon>
        <taxon>Alteromonadales</taxon>
        <taxon>Colwelliaceae</taxon>
        <taxon>Colwellia</taxon>
    </lineage>
</organism>
<dbReference type="InterPro" id="IPR014304">
    <property type="entry name" value="RNA_pol_sigma-Z"/>
</dbReference>
<keyword evidence="2" id="KW-0805">Transcription regulation</keyword>
<dbReference type="InterPro" id="IPR014284">
    <property type="entry name" value="RNA_pol_sigma-70_dom"/>
</dbReference>
<feature type="domain" description="RNA polymerase sigma-70 region 2" evidence="6">
    <location>
        <begin position="13"/>
        <end position="77"/>
    </location>
</feature>
<keyword evidence="4" id="KW-0804">Transcription</keyword>
<dbReference type="InterPro" id="IPR013249">
    <property type="entry name" value="RNA_pol_sigma70_r4_t2"/>
</dbReference>
<dbReference type="PANTHER" id="PTHR43133:SF62">
    <property type="entry name" value="RNA POLYMERASE SIGMA FACTOR SIGZ"/>
    <property type="match status" value="1"/>
</dbReference>
<dbReference type="NCBIfam" id="TIGR02959">
    <property type="entry name" value="SigZ"/>
    <property type="match status" value="1"/>
</dbReference>
<evidence type="ECO:0000256" key="5">
    <source>
        <dbReference type="NCBIfam" id="TIGR02959"/>
    </source>
</evidence>
<dbReference type="NCBIfam" id="NF007215">
    <property type="entry name" value="PRK09637.1"/>
    <property type="match status" value="1"/>
</dbReference>
<evidence type="ECO:0000256" key="1">
    <source>
        <dbReference type="ARBA" id="ARBA00010641"/>
    </source>
</evidence>
<name>A0ABQ0MVP6_9GAMM</name>
<feature type="domain" description="RNA polymerase sigma factor 70 region 4 type 2" evidence="7">
    <location>
        <begin position="107"/>
        <end position="150"/>
    </location>
</feature>
<dbReference type="Gene3D" id="1.10.10.10">
    <property type="entry name" value="Winged helix-like DNA-binding domain superfamily/Winged helix DNA-binding domain"/>
    <property type="match status" value="1"/>
</dbReference>
<evidence type="ECO:0000259" key="7">
    <source>
        <dbReference type="Pfam" id="PF08281"/>
    </source>
</evidence>
<dbReference type="PANTHER" id="PTHR43133">
    <property type="entry name" value="RNA POLYMERASE ECF-TYPE SIGMA FACTO"/>
    <property type="match status" value="1"/>
</dbReference>
<dbReference type="InterPro" id="IPR013324">
    <property type="entry name" value="RNA_pol_sigma_r3/r4-like"/>
</dbReference>
<dbReference type="InterPro" id="IPR039425">
    <property type="entry name" value="RNA_pol_sigma-70-like"/>
</dbReference>
<protein>
    <recommendedName>
        <fullName evidence="5">RNA polymerase sigma factor SigZ</fullName>
    </recommendedName>
</protein>
<dbReference type="Proteomes" id="UP000197068">
    <property type="component" value="Unassembled WGS sequence"/>
</dbReference>
<keyword evidence="3" id="KW-0731">Sigma factor</keyword>
<gene>
    <name evidence="8" type="primary">rpoE3</name>
    <name evidence="8" type="ORF">MTCD1_02057</name>
</gene>
<sequence length="180" mass="20969">MVSPMNIEDIWLAYRAELKRFLHAKISNETDVEDLLQDILIKIYNKLSAVKTQKSVKSWLFQIANNTIIDYYRKKGRAQENKLEGHWPLEESQESNIDLLNCISPFINALPDEHANLLIAIDMNNQSQKEYAEQLGVSYSTLKSRVQKSRGLLKKVFDDCCHFKIDKIGNVYDYEVKTKR</sequence>
<evidence type="ECO:0000256" key="4">
    <source>
        <dbReference type="ARBA" id="ARBA00023163"/>
    </source>
</evidence>
<evidence type="ECO:0000256" key="3">
    <source>
        <dbReference type="ARBA" id="ARBA00023082"/>
    </source>
</evidence>
<dbReference type="SUPFAM" id="SSF88946">
    <property type="entry name" value="Sigma2 domain of RNA polymerase sigma factors"/>
    <property type="match status" value="1"/>
</dbReference>
<evidence type="ECO:0000313" key="8">
    <source>
        <dbReference type="EMBL" id="GAW96443.1"/>
    </source>
</evidence>
<evidence type="ECO:0000313" key="9">
    <source>
        <dbReference type="Proteomes" id="UP000197068"/>
    </source>
</evidence>
<reference evidence="8 9" key="1">
    <citation type="submission" date="2017-06" db="EMBL/GenBank/DDBJ databases">
        <title>Whole Genome Sequences of Colwellia marinimaniae MTCD1.</title>
        <authorList>
            <person name="Kusumoto H."/>
            <person name="Inoue M."/>
            <person name="Tanikawa K."/>
            <person name="Maeji H."/>
            <person name="Cameron J.H."/>
            <person name="Bartlett D.H."/>
        </authorList>
    </citation>
    <scope>NUCLEOTIDE SEQUENCE [LARGE SCALE GENOMIC DNA]</scope>
    <source>
        <strain evidence="8 9">MTCD1</strain>
    </source>
</reference>
<dbReference type="Pfam" id="PF08281">
    <property type="entry name" value="Sigma70_r4_2"/>
    <property type="match status" value="1"/>
</dbReference>
<dbReference type="InterPro" id="IPR013325">
    <property type="entry name" value="RNA_pol_sigma_r2"/>
</dbReference>
<evidence type="ECO:0000259" key="6">
    <source>
        <dbReference type="Pfam" id="PF04542"/>
    </source>
</evidence>
<keyword evidence="9" id="KW-1185">Reference proteome</keyword>
<dbReference type="InterPro" id="IPR036388">
    <property type="entry name" value="WH-like_DNA-bd_sf"/>
</dbReference>
<dbReference type="NCBIfam" id="TIGR02937">
    <property type="entry name" value="sigma70-ECF"/>
    <property type="match status" value="1"/>
</dbReference>
<proteinExistence type="inferred from homology"/>
<dbReference type="EMBL" id="BDQM01000014">
    <property type="protein sequence ID" value="GAW96443.1"/>
    <property type="molecule type" value="Genomic_DNA"/>
</dbReference>
<accession>A0ABQ0MVP6</accession>
<evidence type="ECO:0000256" key="2">
    <source>
        <dbReference type="ARBA" id="ARBA00023015"/>
    </source>
</evidence>
<dbReference type="Pfam" id="PF04542">
    <property type="entry name" value="Sigma70_r2"/>
    <property type="match status" value="1"/>
</dbReference>
<comment type="similarity">
    <text evidence="1">Belongs to the sigma-70 factor family. ECF subfamily.</text>
</comment>
<dbReference type="InterPro" id="IPR007627">
    <property type="entry name" value="RNA_pol_sigma70_r2"/>
</dbReference>
<dbReference type="SUPFAM" id="SSF88659">
    <property type="entry name" value="Sigma3 and sigma4 domains of RNA polymerase sigma factors"/>
    <property type="match status" value="1"/>
</dbReference>
<comment type="caution">
    <text evidence="8">The sequence shown here is derived from an EMBL/GenBank/DDBJ whole genome shotgun (WGS) entry which is preliminary data.</text>
</comment>
<dbReference type="Gene3D" id="1.10.1740.10">
    <property type="match status" value="1"/>
</dbReference>